<proteinExistence type="predicted"/>
<dbReference type="Proteomes" id="UP001327560">
    <property type="component" value="Chromosome 5"/>
</dbReference>
<dbReference type="Gene3D" id="3.30.420.10">
    <property type="entry name" value="Ribonuclease H-like superfamily/Ribonuclease H"/>
    <property type="match status" value="1"/>
</dbReference>
<dbReference type="PANTHER" id="PTHR48475">
    <property type="entry name" value="RIBONUCLEASE H"/>
    <property type="match status" value="1"/>
</dbReference>
<dbReference type="Pfam" id="PF13456">
    <property type="entry name" value="RVT_3"/>
    <property type="match status" value="1"/>
</dbReference>
<dbReference type="GO" id="GO:0004523">
    <property type="term" value="F:RNA-DNA hybrid ribonuclease activity"/>
    <property type="evidence" value="ECO:0007669"/>
    <property type="project" value="InterPro"/>
</dbReference>
<dbReference type="SUPFAM" id="SSF53098">
    <property type="entry name" value="Ribonuclease H-like"/>
    <property type="match status" value="1"/>
</dbReference>
<accession>A0AAQ3QEC8</accession>
<evidence type="ECO:0000313" key="3">
    <source>
        <dbReference type="Proteomes" id="UP001327560"/>
    </source>
</evidence>
<dbReference type="PANTHER" id="PTHR48475:SF1">
    <property type="entry name" value="RNASE H TYPE-1 DOMAIN-CONTAINING PROTEIN"/>
    <property type="match status" value="1"/>
</dbReference>
<dbReference type="InterPro" id="IPR002156">
    <property type="entry name" value="RNaseH_domain"/>
</dbReference>
<protein>
    <submittedName>
        <fullName evidence="2">RnhA</fullName>
    </submittedName>
</protein>
<dbReference type="InterPro" id="IPR012337">
    <property type="entry name" value="RNaseH-like_sf"/>
</dbReference>
<dbReference type="EMBL" id="CP136894">
    <property type="protein sequence ID" value="WOL07859.1"/>
    <property type="molecule type" value="Genomic_DNA"/>
</dbReference>
<feature type="domain" description="RNase H type-1" evidence="1">
    <location>
        <begin position="75"/>
        <end position="157"/>
    </location>
</feature>
<evidence type="ECO:0000313" key="2">
    <source>
        <dbReference type="EMBL" id="WOL07859.1"/>
    </source>
</evidence>
<gene>
    <name evidence="2" type="ORF">Cni_G16608</name>
</gene>
<reference evidence="2 3" key="1">
    <citation type="submission" date="2023-10" db="EMBL/GenBank/DDBJ databases">
        <title>Chromosome-scale genome assembly provides insights into flower coloration mechanisms of Canna indica.</title>
        <authorList>
            <person name="Li C."/>
        </authorList>
    </citation>
    <scope>NUCLEOTIDE SEQUENCE [LARGE SCALE GENOMIC DNA]</scope>
    <source>
        <tissue evidence="2">Flower</tissue>
    </source>
</reference>
<dbReference type="InterPro" id="IPR036397">
    <property type="entry name" value="RNaseH_sf"/>
</dbReference>
<dbReference type="GO" id="GO:0003676">
    <property type="term" value="F:nucleic acid binding"/>
    <property type="evidence" value="ECO:0007669"/>
    <property type="project" value="InterPro"/>
</dbReference>
<keyword evidence="3" id="KW-1185">Reference proteome</keyword>
<name>A0AAQ3QEC8_9LILI</name>
<sequence length="167" mass="18796">MNTEDIHYPPQHLYGNKNLTGLGQAQAHQTDDIMVSEALCVQRRILVERSHQGPNVGRLHRRVHKRWTLFVDDASDKRESGAGIIIENDQGIALKQSLQFELKANNNQAEYEAMAAGLKPARDMKAQILTVKSDSQLVVGQVNDNCQARDPSLERYLSPSTFFNDQL</sequence>
<evidence type="ECO:0000259" key="1">
    <source>
        <dbReference type="Pfam" id="PF13456"/>
    </source>
</evidence>
<organism evidence="2 3">
    <name type="scientific">Canna indica</name>
    <name type="common">Indian-shot</name>
    <dbReference type="NCBI Taxonomy" id="4628"/>
    <lineage>
        <taxon>Eukaryota</taxon>
        <taxon>Viridiplantae</taxon>
        <taxon>Streptophyta</taxon>
        <taxon>Embryophyta</taxon>
        <taxon>Tracheophyta</taxon>
        <taxon>Spermatophyta</taxon>
        <taxon>Magnoliopsida</taxon>
        <taxon>Liliopsida</taxon>
        <taxon>Zingiberales</taxon>
        <taxon>Cannaceae</taxon>
        <taxon>Canna</taxon>
    </lineage>
</organism>
<dbReference type="AlphaFoldDB" id="A0AAQ3QEC8"/>